<dbReference type="InterPro" id="IPR018252">
    <property type="entry name" value="Annexin_repeat_CS"/>
</dbReference>
<feature type="compositionally biased region" description="Low complexity" evidence="7">
    <location>
        <begin position="130"/>
        <end position="168"/>
    </location>
</feature>
<comment type="similarity">
    <text evidence="1 6">Belongs to the annexin family.</text>
</comment>
<accession>F1KZI6</accession>
<dbReference type="GO" id="GO:0005634">
    <property type="term" value="C:nucleus"/>
    <property type="evidence" value="ECO:0007669"/>
    <property type="project" value="TreeGrafter"/>
</dbReference>
<dbReference type="InterPro" id="IPR037104">
    <property type="entry name" value="Annexin_sf"/>
</dbReference>
<evidence type="ECO:0000256" key="5">
    <source>
        <dbReference type="ARBA" id="ARBA00023302"/>
    </source>
</evidence>
<keyword evidence="4 6" id="KW-0041">Annexin</keyword>
<evidence type="ECO:0000256" key="1">
    <source>
        <dbReference type="ARBA" id="ARBA00007831"/>
    </source>
</evidence>
<proteinExistence type="evidence at transcript level"/>
<feature type="compositionally biased region" description="Pro residues" evidence="7">
    <location>
        <begin position="93"/>
        <end position="129"/>
    </location>
</feature>
<evidence type="ECO:0000313" key="8">
    <source>
        <dbReference type="EMBL" id="ADY43290.1"/>
    </source>
</evidence>
<dbReference type="PANTHER" id="PTHR10502">
    <property type="entry name" value="ANNEXIN"/>
    <property type="match status" value="1"/>
</dbReference>
<dbReference type="InterPro" id="IPR018502">
    <property type="entry name" value="Annexin_repeat"/>
</dbReference>
<dbReference type="GO" id="GO:0005509">
    <property type="term" value="F:calcium ion binding"/>
    <property type="evidence" value="ECO:0007669"/>
    <property type="project" value="InterPro"/>
</dbReference>
<dbReference type="PROSITE" id="PS51897">
    <property type="entry name" value="ANNEXIN_2"/>
    <property type="match status" value="4"/>
</dbReference>
<dbReference type="GO" id="GO:0001786">
    <property type="term" value="F:phosphatidylserine binding"/>
    <property type="evidence" value="ECO:0007669"/>
    <property type="project" value="TreeGrafter"/>
</dbReference>
<feature type="compositionally biased region" description="Polar residues" evidence="7">
    <location>
        <begin position="182"/>
        <end position="198"/>
    </location>
</feature>
<feature type="compositionally biased region" description="Low complexity" evidence="7">
    <location>
        <begin position="71"/>
        <end position="80"/>
    </location>
</feature>
<dbReference type="FunFam" id="1.10.220.10:FF:000002">
    <property type="entry name" value="Annexin"/>
    <property type="match status" value="1"/>
</dbReference>
<comment type="domain">
    <text evidence="6">A pair of annexin repeats may form one binding site for calcium and phospholipid.</text>
</comment>
<dbReference type="GO" id="GO:0005737">
    <property type="term" value="C:cytoplasm"/>
    <property type="evidence" value="ECO:0007669"/>
    <property type="project" value="TreeGrafter"/>
</dbReference>
<evidence type="ECO:0000256" key="7">
    <source>
        <dbReference type="SAM" id="MobiDB-lite"/>
    </source>
</evidence>
<feature type="region of interest" description="Disordered" evidence="7">
    <location>
        <begin position="19"/>
        <end position="198"/>
    </location>
</feature>
<reference evidence="8" key="1">
    <citation type="journal article" date="2011" name="Genome Res.">
        <title>Deep small RNA sequencing from the nematode Ascaris reveals conservation, functional diversification, and novel developmental profiles.</title>
        <authorList>
            <person name="Wang J."/>
            <person name="Czech B."/>
            <person name="Crunk A."/>
            <person name="Wallace A."/>
            <person name="Mitreva M."/>
            <person name="Hannon G.J."/>
            <person name="Davis R.E."/>
        </authorList>
    </citation>
    <scope>NUCLEOTIDE SEQUENCE</scope>
</reference>
<dbReference type="FunFam" id="1.10.220.10:FF:000003">
    <property type="entry name" value="Annexin"/>
    <property type="match status" value="1"/>
</dbReference>
<name>F1KZI6_ASCSU</name>
<organism evidence="8">
    <name type="scientific">Ascaris suum</name>
    <name type="common">Pig roundworm</name>
    <name type="synonym">Ascaris lumbricoides</name>
    <dbReference type="NCBI Taxonomy" id="6253"/>
    <lineage>
        <taxon>Eukaryota</taxon>
        <taxon>Metazoa</taxon>
        <taxon>Ecdysozoa</taxon>
        <taxon>Nematoda</taxon>
        <taxon>Chromadorea</taxon>
        <taxon>Rhabditida</taxon>
        <taxon>Spirurina</taxon>
        <taxon>Ascaridomorpha</taxon>
        <taxon>Ascaridoidea</taxon>
        <taxon>Ascarididae</taxon>
        <taxon>Ascaris</taxon>
    </lineage>
</organism>
<dbReference type="EMBL" id="JI168578">
    <property type="protein sequence ID" value="ADY43290.1"/>
    <property type="molecule type" value="mRNA"/>
</dbReference>
<keyword evidence="2 6" id="KW-0677">Repeat</keyword>
<dbReference type="PANTHER" id="PTHR10502:SF102">
    <property type="entry name" value="ANNEXIN B11"/>
    <property type="match status" value="1"/>
</dbReference>
<protein>
    <recommendedName>
        <fullName evidence="6">Annexin</fullName>
    </recommendedName>
</protein>
<dbReference type="FunFam" id="1.10.220.10:FF:000001">
    <property type="entry name" value="Annexin"/>
    <property type="match status" value="1"/>
</dbReference>
<evidence type="ECO:0000256" key="6">
    <source>
        <dbReference type="RuleBase" id="RU003540"/>
    </source>
</evidence>
<dbReference type="PRINTS" id="PR00196">
    <property type="entry name" value="ANNEXIN"/>
</dbReference>
<dbReference type="FunFam" id="1.10.220.10:FF:000004">
    <property type="entry name" value="Annexin"/>
    <property type="match status" value="1"/>
</dbReference>
<dbReference type="AlphaFoldDB" id="F1KZI6"/>
<dbReference type="GO" id="GO:0005544">
    <property type="term" value="F:calcium-dependent phospholipid binding"/>
    <property type="evidence" value="ECO:0007669"/>
    <property type="project" value="UniProtKB-KW"/>
</dbReference>
<sequence length="518" mass="57104">MPFKTQLLSTILNEVSKGIGSRNQDHAASNQTYNPDQGNSNQRMSGSGYYSPQMNNPGAGYPPPGGGYPGQYGFHPGQQGSYPGQGCHGYPPSGYPPQPGAYPPQQPSYPGQPPQPPYPNQQPHPPYPNQQPQHPYPNQQPYYPPSQASSHQPQYPGQAAAYPQQNQGFDQGYSSAGYPDLSQFQNTPSIPNFNYHASTAGMQGTPTIRPYEPFNANADAETLRKAMKGFGCDKSKIIAVLCARCNAQRQQISIAFKSMYGKDLLKDLKSELTGDFEDLILALMEPPARYDAQQLHKAIAGLGTKESVLIEIMCSRSNAEILQIRSFYRQMYGTELEKDLIGDTSGYFKRLLVSMCAAGRDESMHVDPLKANQDARALYRAGEQRLGTDESCFNAILAAQNYAQLRLVFQEYQKVSKHTIEKAIEAEFSGDIKDGLLAIVACVQNKPAYFAKLLYESMVGLGTRDNDLIRLVVTRSEVDLADVRQQFQQLYKKSLESMIKGDCSGAYKDGLIALVKGN</sequence>
<dbReference type="InterPro" id="IPR001464">
    <property type="entry name" value="Annexin"/>
</dbReference>
<dbReference type="GO" id="GO:0012506">
    <property type="term" value="C:vesicle membrane"/>
    <property type="evidence" value="ECO:0007669"/>
    <property type="project" value="TreeGrafter"/>
</dbReference>
<dbReference type="SUPFAM" id="SSF47874">
    <property type="entry name" value="Annexin"/>
    <property type="match status" value="1"/>
</dbReference>
<dbReference type="PROSITE" id="PS00223">
    <property type="entry name" value="ANNEXIN_1"/>
    <property type="match status" value="2"/>
</dbReference>
<keyword evidence="3 6" id="KW-0106">Calcium</keyword>
<evidence type="ECO:0000256" key="2">
    <source>
        <dbReference type="ARBA" id="ARBA00022737"/>
    </source>
</evidence>
<dbReference type="GO" id="GO:0005886">
    <property type="term" value="C:plasma membrane"/>
    <property type="evidence" value="ECO:0007669"/>
    <property type="project" value="TreeGrafter"/>
</dbReference>
<feature type="compositionally biased region" description="Polar residues" evidence="7">
    <location>
        <begin position="26"/>
        <end position="56"/>
    </location>
</feature>
<keyword evidence="5 6" id="KW-0111">Calcium/phospholipid-binding</keyword>
<evidence type="ECO:0000256" key="4">
    <source>
        <dbReference type="ARBA" id="ARBA00023216"/>
    </source>
</evidence>
<dbReference type="SMART" id="SM00335">
    <property type="entry name" value="ANX"/>
    <property type="match status" value="4"/>
</dbReference>
<dbReference type="Pfam" id="PF00191">
    <property type="entry name" value="Annexin"/>
    <property type="match status" value="4"/>
</dbReference>
<dbReference type="Gene3D" id="1.10.220.10">
    <property type="entry name" value="Annexin"/>
    <property type="match status" value="4"/>
</dbReference>
<evidence type="ECO:0000256" key="3">
    <source>
        <dbReference type="ARBA" id="ARBA00022837"/>
    </source>
</evidence>